<feature type="domain" description="EamA" evidence="2">
    <location>
        <begin position="152"/>
        <end position="284"/>
    </location>
</feature>
<dbReference type="InterPro" id="IPR037185">
    <property type="entry name" value="EmrE-like"/>
</dbReference>
<dbReference type="Pfam" id="PF00892">
    <property type="entry name" value="EamA"/>
    <property type="match status" value="2"/>
</dbReference>
<feature type="transmembrane region" description="Helical" evidence="1">
    <location>
        <begin position="32"/>
        <end position="53"/>
    </location>
</feature>
<dbReference type="KEGG" id="msea:METESE_15850"/>
<dbReference type="Proteomes" id="UP001228113">
    <property type="component" value="Chromosome"/>
</dbReference>
<dbReference type="RefSeq" id="WP_243346336.1">
    <property type="nucleotide sequence ID" value="NZ_AP027081.1"/>
</dbReference>
<name>A0AA48KDS2_9BACT</name>
<sequence>MKPAPPRVAGLLLVAGAGCSFATIGLFNRLAGLAGVGVAEALGLRFALAALLLWGGACFRPGSRVPLARMRDLAGMGGLLALEAGLFLAASRRIPVGLATLLLYLYPALVLLLDWGLQGRRPSRRALGALGLALAGVALALGFPASRLDAAGVALGAGSALGYAVYMALGTRAQAGLAPATATRWITTWAGLLVLVPAATFGRLNLHLNAMGWASVAGLACFGTALPISLVMAGIRRIGPFQTSVACTVEPPVAALLGAAFLAEPLTPLQGAGGLLVLGGVVLLASAQGGPERPQGADSA</sequence>
<reference evidence="3" key="1">
    <citation type="journal article" date="2023" name="Int. J. Syst. Evol. Microbiol.">
        <title>Mesoterricola silvestris gen. nov., sp. nov., Mesoterricola sediminis sp. nov., Geothrix oryzae sp. nov., Geothrix edaphica sp. nov., Geothrix rubra sp. nov., and Geothrix limicola sp. nov., six novel members of Acidobacteriota isolated from soils.</title>
        <authorList>
            <person name="Itoh H."/>
            <person name="Sugisawa Y."/>
            <person name="Mise K."/>
            <person name="Xu Z."/>
            <person name="Kuniyasu M."/>
            <person name="Ushijima N."/>
            <person name="Kawano K."/>
            <person name="Kobayashi E."/>
            <person name="Shiratori Y."/>
            <person name="Masuda Y."/>
            <person name="Senoo K."/>
        </authorList>
    </citation>
    <scope>NUCLEOTIDE SEQUENCE</scope>
    <source>
        <strain evidence="3">W786</strain>
    </source>
</reference>
<feature type="transmembrane region" description="Helical" evidence="1">
    <location>
        <begin position="210"/>
        <end position="233"/>
    </location>
</feature>
<feature type="transmembrane region" description="Helical" evidence="1">
    <location>
        <begin position="73"/>
        <end position="90"/>
    </location>
</feature>
<protein>
    <submittedName>
        <fullName evidence="3">Permease</fullName>
    </submittedName>
</protein>
<feature type="transmembrane region" description="Helical" evidence="1">
    <location>
        <begin position="151"/>
        <end position="170"/>
    </location>
</feature>
<dbReference type="PROSITE" id="PS51257">
    <property type="entry name" value="PROKAR_LIPOPROTEIN"/>
    <property type="match status" value="1"/>
</dbReference>
<feature type="domain" description="EamA" evidence="2">
    <location>
        <begin position="9"/>
        <end position="141"/>
    </location>
</feature>
<feature type="transmembrane region" description="Helical" evidence="1">
    <location>
        <begin position="96"/>
        <end position="115"/>
    </location>
</feature>
<dbReference type="AlphaFoldDB" id="A0AA48KDS2"/>
<dbReference type="GO" id="GO:0016020">
    <property type="term" value="C:membrane"/>
    <property type="evidence" value="ECO:0007669"/>
    <property type="project" value="InterPro"/>
</dbReference>
<dbReference type="EMBL" id="AP027081">
    <property type="protein sequence ID" value="BDU76627.1"/>
    <property type="molecule type" value="Genomic_DNA"/>
</dbReference>
<dbReference type="PANTHER" id="PTHR22911">
    <property type="entry name" value="ACYL-MALONYL CONDENSING ENZYME-RELATED"/>
    <property type="match status" value="1"/>
</dbReference>
<feature type="transmembrane region" description="Helical" evidence="1">
    <location>
        <begin position="182"/>
        <end position="204"/>
    </location>
</feature>
<evidence type="ECO:0000256" key="1">
    <source>
        <dbReference type="SAM" id="Phobius"/>
    </source>
</evidence>
<keyword evidence="4" id="KW-1185">Reference proteome</keyword>
<keyword evidence="1" id="KW-0812">Transmembrane</keyword>
<gene>
    <name evidence="3" type="ORF">METESE_15850</name>
</gene>
<keyword evidence="1" id="KW-1133">Transmembrane helix</keyword>
<evidence type="ECO:0000313" key="4">
    <source>
        <dbReference type="Proteomes" id="UP001228113"/>
    </source>
</evidence>
<accession>A0AA48KDS2</accession>
<dbReference type="PANTHER" id="PTHR22911:SF79">
    <property type="entry name" value="MOBA-LIKE NTP TRANSFERASE DOMAIN-CONTAINING PROTEIN"/>
    <property type="match status" value="1"/>
</dbReference>
<feature type="transmembrane region" description="Helical" evidence="1">
    <location>
        <begin position="127"/>
        <end position="145"/>
    </location>
</feature>
<evidence type="ECO:0000259" key="2">
    <source>
        <dbReference type="Pfam" id="PF00892"/>
    </source>
</evidence>
<organism evidence="3 4">
    <name type="scientific">Mesoterricola sediminis</name>
    <dbReference type="NCBI Taxonomy" id="2927980"/>
    <lineage>
        <taxon>Bacteria</taxon>
        <taxon>Pseudomonadati</taxon>
        <taxon>Acidobacteriota</taxon>
        <taxon>Holophagae</taxon>
        <taxon>Holophagales</taxon>
        <taxon>Holophagaceae</taxon>
        <taxon>Mesoterricola</taxon>
    </lineage>
</organism>
<dbReference type="SUPFAM" id="SSF103481">
    <property type="entry name" value="Multidrug resistance efflux transporter EmrE"/>
    <property type="match status" value="2"/>
</dbReference>
<proteinExistence type="predicted"/>
<keyword evidence="1" id="KW-0472">Membrane</keyword>
<dbReference type="InterPro" id="IPR000620">
    <property type="entry name" value="EamA_dom"/>
</dbReference>
<evidence type="ECO:0000313" key="3">
    <source>
        <dbReference type="EMBL" id="BDU76627.1"/>
    </source>
</evidence>